<evidence type="ECO:0000313" key="7">
    <source>
        <dbReference type="EMBL" id="QTL97351.1"/>
    </source>
</evidence>
<evidence type="ECO:0000256" key="5">
    <source>
        <dbReference type="SAM" id="MobiDB-lite"/>
    </source>
</evidence>
<evidence type="ECO:0000256" key="2">
    <source>
        <dbReference type="ARBA" id="ARBA00022771"/>
    </source>
</evidence>
<dbReference type="RefSeq" id="WP_230868982.1">
    <property type="nucleotide sequence ID" value="NZ_CP046640.1"/>
</dbReference>
<feature type="region of interest" description="Disordered" evidence="5">
    <location>
        <begin position="31"/>
        <end position="60"/>
    </location>
</feature>
<name>A0A8A7K7F1_9FIRM</name>
<dbReference type="AlphaFoldDB" id="A0A8A7K7F1"/>
<evidence type="ECO:0000256" key="1">
    <source>
        <dbReference type="ARBA" id="ARBA00022723"/>
    </source>
</evidence>
<dbReference type="EMBL" id="CP046640">
    <property type="protein sequence ID" value="QTL97351.1"/>
    <property type="molecule type" value="Genomic_DNA"/>
</dbReference>
<feature type="compositionally biased region" description="Polar residues" evidence="5">
    <location>
        <begin position="40"/>
        <end position="57"/>
    </location>
</feature>
<dbReference type="PANTHER" id="PTHR33823:SF4">
    <property type="entry name" value="GENERAL STRESS PROTEIN 16O"/>
    <property type="match status" value="1"/>
</dbReference>
<dbReference type="SUPFAM" id="SSF109635">
    <property type="entry name" value="DnaK suppressor protein DksA, alpha-hairpin domain"/>
    <property type="match status" value="1"/>
</dbReference>
<dbReference type="Proteomes" id="UP000665020">
    <property type="component" value="Chromosome"/>
</dbReference>
<keyword evidence="8" id="KW-1185">Reference proteome</keyword>
<feature type="compositionally biased region" description="Acidic residues" evidence="5">
    <location>
        <begin position="201"/>
        <end position="215"/>
    </location>
</feature>
<evidence type="ECO:0000256" key="3">
    <source>
        <dbReference type="ARBA" id="ARBA00022833"/>
    </source>
</evidence>
<keyword evidence="1" id="KW-0479">Metal-binding</keyword>
<dbReference type="InterPro" id="IPR014240">
    <property type="entry name" value="YteA"/>
</dbReference>
<protein>
    <submittedName>
        <fullName evidence="7">Conjugal transfer protein TraR</fullName>
    </submittedName>
</protein>
<dbReference type="InterPro" id="IPR000962">
    <property type="entry name" value="Znf_DskA_TraR"/>
</dbReference>
<feature type="domain" description="Zinc finger DksA/TraR C4-type" evidence="6">
    <location>
        <begin position="86"/>
        <end position="120"/>
    </location>
</feature>
<evidence type="ECO:0000259" key="6">
    <source>
        <dbReference type="Pfam" id="PF01258"/>
    </source>
</evidence>
<dbReference type="InterPro" id="IPR037187">
    <property type="entry name" value="DnaK_N"/>
</dbReference>
<evidence type="ECO:0000256" key="4">
    <source>
        <dbReference type="PROSITE-ProRule" id="PRU00510"/>
    </source>
</evidence>
<dbReference type="Gene3D" id="1.20.120.910">
    <property type="entry name" value="DksA, coiled-coil domain"/>
    <property type="match status" value="1"/>
</dbReference>
<sequence length="231" mass="25968">MEKNRLIHYKKLLLKAKSELEAGLELMSNEEKKSLKESTGELSSYDNHPADQASNTYGRELDRGIRDNSLTLLTEVNDALAKVEEGRYGICQRCGEEIKEFRLEVVPQTSFCEKCKGIEENEGVRRRPLAEATIFPPFGHGFNDDNDQVEYDAEDCWQDLAQYGSSDSPQDNPAELVGDQSDKQTYTDSDEIVGSVGIEDSIFDDEIDDLEESDDEKTTFTGSAASNERKM</sequence>
<dbReference type="Pfam" id="PF01258">
    <property type="entry name" value="zf-dskA_traR"/>
    <property type="match status" value="1"/>
</dbReference>
<evidence type="ECO:0000313" key="8">
    <source>
        <dbReference type="Proteomes" id="UP000665020"/>
    </source>
</evidence>
<accession>A0A8A7K7F1</accession>
<keyword evidence="3" id="KW-0862">Zinc</keyword>
<dbReference type="PROSITE" id="PS51128">
    <property type="entry name" value="ZF_DKSA_2"/>
    <property type="match status" value="1"/>
</dbReference>
<proteinExistence type="predicted"/>
<dbReference type="NCBIfam" id="TIGR02890">
    <property type="entry name" value="bacill_yteA"/>
    <property type="match status" value="1"/>
</dbReference>
<feature type="zinc finger region" description="dksA C4-type" evidence="4">
    <location>
        <begin position="91"/>
        <end position="115"/>
    </location>
</feature>
<dbReference type="KEGG" id="ifn:GM661_04795"/>
<dbReference type="GO" id="GO:0008270">
    <property type="term" value="F:zinc ion binding"/>
    <property type="evidence" value="ECO:0007669"/>
    <property type="project" value="UniProtKB-KW"/>
</dbReference>
<keyword evidence="2" id="KW-0863">Zinc-finger</keyword>
<gene>
    <name evidence="7" type="ORF">GM661_04795</name>
</gene>
<dbReference type="SUPFAM" id="SSF57716">
    <property type="entry name" value="Glucocorticoid receptor-like (DNA-binding domain)"/>
    <property type="match status" value="1"/>
</dbReference>
<feature type="compositionally biased region" description="Polar residues" evidence="5">
    <location>
        <begin position="219"/>
        <end position="231"/>
    </location>
</feature>
<dbReference type="PANTHER" id="PTHR33823">
    <property type="entry name" value="RNA POLYMERASE-BINDING TRANSCRIPTION FACTOR DKSA-RELATED"/>
    <property type="match status" value="1"/>
</dbReference>
<reference evidence="7" key="1">
    <citation type="submission" date="2019-12" db="EMBL/GenBank/DDBJ databases">
        <authorList>
            <person name="zhang j."/>
            <person name="sun C.M."/>
        </authorList>
    </citation>
    <scope>NUCLEOTIDE SEQUENCE</scope>
    <source>
        <strain evidence="7">NS-1</strain>
    </source>
</reference>
<organism evidence="7 8">
    <name type="scientific">Iocasia fonsfrigidae</name>
    <dbReference type="NCBI Taxonomy" id="2682810"/>
    <lineage>
        <taxon>Bacteria</taxon>
        <taxon>Bacillati</taxon>
        <taxon>Bacillota</taxon>
        <taxon>Clostridia</taxon>
        <taxon>Halanaerobiales</taxon>
        <taxon>Halanaerobiaceae</taxon>
        <taxon>Iocasia</taxon>
    </lineage>
</organism>
<feature type="region of interest" description="Disordered" evidence="5">
    <location>
        <begin position="162"/>
        <end position="231"/>
    </location>
</feature>